<keyword evidence="3" id="KW-1185">Reference proteome</keyword>
<sequence>MSNQDPRIYLSQGRFHRSVRCPRTQQLVTFGLVGDWSEEYNNRNAVPSSSTQDDRVILFVLPSGCLRYVAILLDGILKASKRRMIAIDRPGAGGTPPCERIDRMQLSTKHTLSVLEYMHIDRVDILTHSAGWFYALNLIATSPSLFLRKNETSKWIFCSPFVPTHISGSFLSILPKSVIGLAPQAGSALNYIGKAFSWSVTSLPDNAIWSKDEEMEELMRGGKKTAEQEQKDDKKREQSKIKYSKARFHPPYRTHRFFGLDQWKKEAAVARTKKPSLSLSDVRPKHPRTQRAMKSADELWMDYMTMENVMKAATEDFLFCLGKVEGMNNETLDQWTQEKLSAIAQLVKDTQGSSIESRTVWGDNDLFIPQKGKTYLAKILEKEWSSKEGITVKDWIMAESGHDSPLASREVVEAMIEFYGE</sequence>
<evidence type="ECO:0008006" key="4">
    <source>
        <dbReference type="Google" id="ProtNLM"/>
    </source>
</evidence>
<dbReference type="EMBL" id="KZ819602">
    <property type="protein sequence ID" value="PWN38564.1"/>
    <property type="molecule type" value="Genomic_DNA"/>
</dbReference>
<dbReference type="OrthoDB" id="294702at2759"/>
<proteinExistence type="predicted"/>
<dbReference type="Proteomes" id="UP000245771">
    <property type="component" value="Unassembled WGS sequence"/>
</dbReference>
<dbReference type="SUPFAM" id="SSF53474">
    <property type="entry name" value="alpha/beta-Hydrolases"/>
    <property type="match status" value="1"/>
</dbReference>
<name>A0A316VMP2_9BASI</name>
<dbReference type="AlphaFoldDB" id="A0A316VMP2"/>
<dbReference type="RefSeq" id="XP_025358866.1">
    <property type="nucleotide sequence ID" value="XM_025502120.1"/>
</dbReference>
<dbReference type="GeneID" id="37023901"/>
<accession>A0A316VMP2</accession>
<reference evidence="2 3" key="1">
    <citation type="journal article" date="2018" name="Mol. Biol. Evol.">
        <title>Broad Genomic Sampling Reveals a Smut Pathogenic Ancestry of the Fungal Clade Ustilaginomycotina.</title>
        <authorList>
            <person name="Kijpornyongpan T."/>
            <person name="Mondo S.J."/>
            <person name="Barry K."/>
            <person name="Sandor L."/>
            <person name="Lee J."/>
            <person name="Lipzen A."/>
            <person name="Pangilinan J."/>
            <person name="LaButti K."/>
            <person name="Hainaut M."/>
            <person name="Henrissat B."/>
            <person name="Grigoriev I.V."/>
            <person name="Spatafora J.W."/>
            <person name="Aime M.C."/>
        </authorList>
    </citation>
    <scope>NUCLEOTIDE SEQUENCE [LARGE SCALE GENOMIC DNA]</scope>
    <source>
        <strain evidence="2 3">MCA 3882</strain>
    </source>
</reference>
<dbReference type="STRING" id="1280837.A0A316VMP2"/>
<dbReference type="InterPro" id="IPR029058">
    <property type="entry name" value="AB_hydrolase_fold"/>
</dbReference>
<dbReference type="Gene3D" id="3.40.50.1820">
    <property type="entry name" value="alpha/beta hydrolase"/>
    <property type="match status" value="1"/>
</dbReference>
<organism evidence="2 3">
    <name type="scientific">Meira miltonrushii</name>
    <dbReference type="NCBI Taxonomy" id="1280837"/>
    <lineage>
        <taxon>Eukaryota</taxon>
        <taxon>Fungi</taxon>
        <taxon>Dikarya</taxon>
        <taxon>Basidiomycota</taxon>
        <taxon>Ustilaginomycotina</taxon>
        <taxon>Exobasidiomycetes</taxon>
        <taxon>Exobasidiales</taxon>
        <taxon>Brachybasidiaceae</taxon>
        <taxon>Meira</taxon>
    </lineage>
</organism>
<protein>
    <recommendedName>
        <fullName evidence="4">Alpha/beta-hydrolase</fullName>
    </recommendedName>
</protein>
<evidence type="ECO:0000256" key="1">
    <source>
        <dbReference type="SAM" id="MobiDB-lite"/>
    </source>
</evidence>
<evidence type="ECO:0000313" key="2">
    <source>
        <dbReference type="EMBL" id="PWN38564.1"/>
    </source>
</evidence>
<evidence type="ECO:0000313" key="3">
    <source>
        <dbReference type="Proteomes" id="UP000245771"/>
    </source>
</evidence>
<dbReference type="InParanoid" id="A0A316VMP2"/>
<gene>
    <name evidence="2" type="ORF">FA14DRAFT_27886</name>
</gene>
<feature type="region of interest" description="Disordered" evidence="1">
    <location>
        <begin position="219"/>
        <end position="240"/>
    </location>
</feature>